<dbReference type="Gene3D" id="1.10.1670.10">
    <property type="entry name" value="Helix-hairpin-Helix base-excision DNA repair enzymes (C-terminal)"/>
    <property type="match status" value="1"/>
</dbReference>
<evidence type="ECO:0000256" key="4">
    <source>
        <dbReference type="ARBA" id="ARBA00023014"/>
    </source>
</evidence>
<dbReference type="GO" id="GO:0004519">
    <property type="term" value="F:endonuclease activity"/>
    <property type="evidence" value="ECO:0007669"/>
    <property type="project" value="UniProtKB-KW"/>
</dbReference>
<dbReference type="CDD" id="cd00056">
    <property type="entry name" value="ENDO3c"/>
    <property type="match status" value="1"/>
</dbReference>
<dbReference type="GO" id="GO:0006284">
    <property type="term" value="P:base-excision repair"/>
    <property type="evidence" value="ECO:0007669"/>
    <property type="project" value="InterPro"/>
</dbReference>
<keyword evidence="6" id="KW-0255">Endonuclease</keyword>
<keyword evidence="6" id="KW-0540">Nuclease</keyword>
<keyword evidence="4" id="KW-0411">Iron-sulfur</keyword>
<protein>
    <submittedName>
        <fullName evidence="6">Endonuclease III</fullName>
    </submittedName>
</protein>
<dbReference type="RefSeq" id="WP_212772650.1">
    <property type="nucleotide sequence ID" value="NZ_AP024601.1"/>
</dbReference>
<dbReference type="InterPro" id="IPR011257">
    <property type="entry name" value="DNA_glycosylase"/>
</dbReference>
<keyword evidence="6" id="KW-0378">Hydrolase</keyword>
<evidence type="ECO:0000256" key="2">
    <source>
        <dbReference type="ARBA" id="ARBA00022723"/>
    </source>
</evidence>
<dbReference type="Pfam" id="PF00730">
    <property type="entry name" value="HhH-GPD"/>
    <property type="match status" value="1"/>
</dbReference>
<keyword evidence="2" id="KW-0479">Metal-binding</keyword>
<dbReference type="EMBL" id="AP024601">
    <property type="protein sequence ID" value="BCU82299.1"/>
    <property type="molecule type" value="Genomic_DNA"/>
</dbReference>
<proteinExistence type="predicted"/>
<accession>A0A8D5UHG4</accession>
<reference evidence="6" key="1">
    <citation type="journal article" date="2013" name="Int. J. Syst. Evol. Microbiol.">
        <title>Polycladomyces abyssicola gen. nov., sp. nov., a thermophilic filamentous bacterium isolated from hemipelagic sediment.</title>
        <authorList>
            <person name="Tsubouchi T."/>
            <person name="Shimane Y."/>
            <person name="Mori K."/>
            <person name="Usui K."/>
            <person name="Hiraki T."/>
            <person name="Tame A."/>
            <person name="Uematsu K."/>
            <person name="Maruyama T."/>
            <person name="Hatada Y."/>
        </authorList>
    </citation>
    <scope>NUCLEOTIDE SEQUENCE</scope>
    <source>
        <strain evidence="6">JIR-001</strain>
    </source>
</reference>
<gene>
    <name evidence="6" type="primary">nth_1</name>
    <name evidence="6" type="ORF">JIR001_20820</name>
</gene>
<keyword evidence="1" id="KW-0004">4Fe-4S</keyword>
<dbReference type="PANTHER" id="PTHR10359">
    <property type="entry name" value="A/G-SPECIFIC ADENINE GLYCOSYLASE/ENDONUCLEASE III"/>
    <property type="match status" value="1"/>
</dbReference>
<name>A0A8D5UHG4_9BACL</name>
<evidence type="ECO:0000256" key="1">
    <source>
        <dbReference type="ARBA" id="ARBA00022485"/>
    </source>
</evidence>
<organism evidence="6 7">
    <name type="scientific">Polycladomyces abyssicola</name>
    <dbReference type="NCBI Taxonomy" id="1125966"/>
    <lineage>
        <taxon>Bacteria</taxon>
        <taxon>Bacillati</taxon>
        <taxon>Bacillota</taxon>
        <taxon>Bacilli</taxon>
        <taxon>Bacillales</taxon>
        <taxon>Thermoactinomycetaceae</taxon>
        <taxon>Polycladomyces</taxon>
    </lineage>
</organism>
<dbReference type="KEGG" id="pabs:JIR001_20820"/>
<evidence type="ECO:0000313" key="6">
    <source>
        <dbReference type="EMBL" id="BCU82299.1"/>
    </source>
</evidence>
<evidence type="ECO:0000256" key="3">
    <source>
        <dbReference type="ARBA" id="ARBA00023004"/>
    </source>
</evidence>
<keyword evidence="3" id="KW-0408">Iron</keyword>
<dbReference type="SUPFAM" id="SSF48150">
    <property type="entry name" value="DNA-glycosylase"/>
    <property type="match status" value="1"/>
</dbReference>
<sequence>MLYEALREWEPDLTVDGWWGVTDPFFKSAGCVLVQNTSWHNARLAIDGLCARGMTTPSALLQASDDTLWKAIRPAGFYRAKSAALRGLYTWLNTAGGWEKAKKQSASTLRVQLLAIRGIGPETADMLLLYMLEKKTFIGDAYTRRIAARWFGCPPPTYESVRAEVLEALPDLPALQLFHALLVELGKKHCKKNVPGCTTCPVRGNCAQHQSRSA</sequence>
<reference evidence="6" key="2">
    <citation type="journal article" date="2021" name="Microbiol. Resour. Announc.">
        <title>Complete Genome Sequence of Polycladomyces abyssicola JIR-001T, Isolated from Hemipelagic Sediment in Deep Seawater.</title>
        <authorList>
            <person name="Tsubouchi T."/>
            <person name="Kaneko Y."/>
        </authorList>
    </citation>
    <scope>NUCLEOTIDE SEQUENCE</scope>
    <source>
        <strain evidence="6">JIR-001</strain>
    </source>
</reference>
<dbReference type="PIRSF" id="PIRSF001435">
    <property type="entry name" value="Nth"/>
    <property type="match status" value="1"/>
</dbReference>
<evidence type="ECO:0000259" key="5">
    <source>
        <dbReference type="SMART" id="SM00478"/>
    </source>
</evidence>
<dbReference type="GO" id="GO:0046872">
    <property type="term" value="F:metal ion binding"/>
    <property type="evidence" value="ECO:0007669"/>
    <property type="project" value="UniProtKB-KW"/>
</dbReference>
<dbReference type="Gene3D" id="1.10.340.30">
    <property type="entry name" value="Hypothetical protein, domain 2"/>
    <property type="match status" value="1"/>
</dbReference>
<keyword evidence="7" id="KW-1185">Reference proteome</keyword>
<evidence type="ECO:0000313" key="7">
    <source>
        <dbReference type="Proteomes" id="UP000677436"/>
    </source>
</evidence>
<feature type="domain" description="HhH-GPD" evidence="5">
    <location>
        <begin position="33"/>
        <end position="188"/>
    </location>
</feature>
<dbReference type="InterPro" id="IPR003265">
    <property type="entry name" value="HhH-GPD_domain"/>
</dbReference>
<dbReference type="Proteomes" id="UP000677436">
    <property type="component" value="Chromosome"/>
</dbReference>
<dbReference type="PANTHER" id="PTHR10359:SF19">
    <property type="entry name" value="DNA REPAIR GLYCOSYLASE MJ1434-RELATED"/>
    <property type="match status" value="1"/>
</dbReference>
<dbReference type="AlphaFoldDB" id="A0A8D5UHG4"/>
<dbReference type="GO" id="GO:0051539">
    <property type="term" value="F:4 iron, 4 sulfur cluster binding"/>
    <property type="evidence" value="ECO:0007669"/>
    <property type="project" value="UniProtKB-KW"/>
</dbReference>
<dbReference type="SMART" id="SM00478">
    <property type="entry name" value="ENDO3c"/>
    <property type="match status" value="1"/>
</dbReference>
<dbReference type="InterPro" id="IPR023170">
    <property type="entry name" value="HhH_base_excis_C"/>
</dbReference>